<evidence type="ECO:0000313" key="8">
    <source>
        <dbReference type="EMBL" id="BCR98486.1"/>
    </source>
</evidence>
<dbReference type="PANTHER" id="PTHR31313:SF81">
    <property type="entry name" value="TY1 ENHANCER ACTIVATOR"/>
    <property type="match status" value="1"/>
</dbReference>
<keyword evidence="6" id="KW-0804">Transcription</keyword>
<evidence type="ECO:0000256" key="2">
    <source>
        <dbReference type="ARBA" id="ARBA00022723"/>
    </source>
</evidence>
<dbReference type="GO" id="GO:0006351">
    <property type="term" value="P:DNA-templated transcription"/>
    <property type="evidence" value="ECO:0007669"/>
    <property type="project" value="InterPro"/>
</dbReference>
<dbReference type="Pfam" id="PF00172">
    <property type="entry name" value="Zn_clus"/>
    <property type="match status" value="1"/>
</dbReference>
<dbReference type="CDD" id="cd00067">
    <property type="entry name" value="GAL4"/>
    <property type="match status" value="1"/>
</dbReference>
<dbReference type="InterPro" id="IPR007219">
    <property type="entry name" value="XnlR_reg_dom"/>
</dbReference>
<dbReference type="GO" id="GO:0009893">
    <property type="term" value="P:positive regulation of metabolic process"/>
    <property type="evidence" value="ECO:0007669"/>
    <property type="project" value="UniProtKB-ARBA"/>
</dbReference>
<dbReference type="Gene3D" id="4.10.240.10">
    <property type="entry name" value="Zn(2)-C6 fungal-type DNA-binding domain"/>
    <property type="match status" value="1"/>
</dbReference>
<dbReference type="GO" id="GO:0008270">
    <property type="term" value="F:zinc ion binding"/>
    <property type="evidence" value="ECO:0007669"/>
    <property type="project" value="InterPro"/>
</dbReference>
<dbReference type="InterPro" id="IPR036864">
    <property type="entry name" value="Zn2-C6_fun-type_DNA-bd_sf"/>
</dbReference>
<evidence type="ECO:0000256" key="3">
    <source>
        <dbReference type="ARBA" id="ARBA00022833"/>
    </source>
</evidence>
<dbReference type="SMART" id="SM00906">
    <property type="entry name" value="Fungal_trans"/>
    <property type="match status" value="1"/>
</dbReference>
<keyword evidence="9" id="KW-1185">Reference proteome</keyword>
<keyword evidence="7" id="KW-0539">Nucleus</keyword>
<keyword evidence="4" id="KW-0805">Transcription regulation</keyword>
<dbReference type="SUPFAM" id="SSF57701">
    <property type="entry name" value="Zn2/Cys6 DNA-binding domain"/>
    <property type="match status" value="1"/>
</dbReference>
<keyword evidence="5" id="KW-0238">DNA-binding</keyword>
<evidence type="ECO:0000256" key="5">
    <source>
        <dbReference type="ARBA" id="ARBA00023125"/>
    </source>
</evidence>
<dbReference type="InterPro" id="IPR051615">
    <property type="entry name" value="Transcr_Regulatory_Elem"/>
</dbReference>
<evidence type="ECO:0000256" key="1">
    <source>
        <dbReference type="ARBA" id="ARBA00004123"/>
    </source>
</evidence>
<dbReference type="KEGG" id="aluc:AKAW2_40169A"/>
<name>A0A7R8AB99_ASPKA</name>
<dbReference type="PROSITE" id="PS00463">
    <property type="entry name" value="ZN2_CY6_FUNGAL_1"/>
    <property type="match status" value="1"/>
</dbReference>
<evidence type="ECO:0000313" key="9">
    <source>
        <dbReference type="Proteomes" id="UP000661280"/>
    </source>
</evidence>
<evidence type="ECO:0000256" key="4">
    <source>
        <dbReference type="ARBA" id="ARBA00023015"/>
    </source>
</evidence>
<protein>
    <submittedName>
        <fullName evidence="8">Uncharacterized protein</fullName>
    </submittedName>
</protein>
<dbReference type="GO" id="GO:0000981">
    <property type="term" value="F:DNA-binding transcription factor activity, RNA polymerase II-specific"/>
    <property type="evidence" value="ECO:0007669"/>
    <property type="project" value="InterPro"/>
</dbReference>
<accession>A0A7R8AB99</accession>
<dbReference type="EMBL" id="AP024428">
    <property type="protein sequence ID" value="BCR98486.1"/>
    <property type="molecule type" value="Genomic_DNA"/>
</dbReference>
<comment type="subcellular location">
    <subcellularLocation>
        <location evidence="1">Nucleus</location>
    </subcellularLocation>
</comment>
<keyword evidence="2" id="KW-0479">Metal-binding</keyword>
<dbReference type="GO" id="GO:0005634">
    <property type="term" value="C:nucleus"/>
    <property type="evidence" value="ECO:0007669"/>
    <property type="project" value="UniProtKB-SubCell"/>
</dbReference>
<reference evidence="8" key="1">
    <citation type="submission" date="2021-01" db="EMBL/GenBank/DDBJ databases">
        <authorList>
            <consortium name="Aspergillus luchuensis mut. kawachii IFO 4304 genome sequencing consortium"/>
            <person name="Kazuki M."/>
            <person name="Futagami T."/>
        </authorList>
    </citation>
    <scope>NUCLEOTIDE SEQUENCE</scope>
    <source>
        <strain evidence="8">IFO 4308</strain>
    </source>
</reference>
<gene>
    <name evidence="8" type="ORF">AKAW2_40169A</name>
</gene>
<dbReference type="OrthoDB" id="2154091at2759"/>
<dbReference type="CDD" id="cd12148">
    <property type="entry name" value="fungal_TF_MHR"/>
    <property type="match status" value="1"/>
</dbReference>
<dbReference type="SMART" id="SM00066">
    <property type="entry name" value="GAL4"/>
    <property type="match status" value="1"/>
</dbReference>
<evidence type="ECO:0000256" key="7">
    <source>
        <dbReference type="ARBA" id="ARBA00023242"/>
    </source>
</evidence>
<dbReference type="Proteomes" id="UP000661280">
    <property type="component" value="Chromosome 4"/>
</dbReference>
<dbReference type="PROSITE" id="PS50048">
    <property type="entry name" value="ZN2_CY6_FUNGAL_2"/>
    <property type="match status" value="1"/>
</dbReference>
<dbReference type="GO" id="GO:0003677">
    <property type="term" value="F:DNA binding"/>
    <property type="evidence" value="ECO:0007669"/>
    <property type="project" value="UniProtKB-KW"/>
</dbReference>
<evidence type="ECO:0000256" key="6">
    <source>
        <dbReference type="ARBA" id="ARBA00023163"/>
    </source>
</evidence>
<dbReference type="Pfam" id="PF04082">
    <property type="entry name" value="Fungal_trans"/>
    <property type="match status" value="1"/>
</dbReference>
<organism evidence="8 9">
    <name type="scientific">Aspergillus kawachii</name>
    <name type="common">White koji mold</name>
    <name type="synonym">Aspergillus awamori var. kawachi</name>
    <dbReference type="NCBI Taxonomy" id="1069201"/>
    <lineage>
        <taxon>Eukaryota</taxon>
        <taxon>Fungi</taxon>
        <taxon>Dikarya</taxon>
        <taxon>Ascomycota</taxon>
        <taxon>Pezizomycotina</taxon>
        <taxon>Eurotiomycetes</taxon>
        <taxon>Eurotiomycetidae</taxon>
        <taxon>Eurotiales</taxon>
        <taxon>Aspergillaceae</taxon>
        <taxon>Aspergillus</taxon>
        <taxon>Aspergillus subgen. Circumdati</taxon>
    </lineage>
</organism>
<dbReference type="GeneID" id="64959811"/>
<dbReference type="InterPro" id="IPR001138">
    <property type="entry name" value="Zn2Cys6_DnaBD"/>
</dbReference>
<dbReference type="RefSeq" id="XP_041542252.1">
    <property type="nucleotide sequence ID" value="XM_041688471.1"/>
</dbReference>
<sequence>MSSHASRRRVAIACNSCRIKRTRCDGQFPTCSRCFETVSECTYDHRSDRRKPPSKRYVEALLSRIGVLERRLYQLQSSDARHIQAVPVPQSNIVTGGEVTQPALVTSSETSDLIRDLTQLYGHLDIAEDGHLRYFGAPSYFNLLRRSQYHPRMTDSASDSSDSKDEYHEISSGLTADVQSELLAHFWTWQNSWQYLVHKRKFCDAIANGVYDTYCTPLLLQCVLALAARYSDRVEVRDSPDMPETAGNALAEQAKAILHFEMESPTTSTVASLAILALREMSVNKEALGWTYVGMAIRIAYNLGLNHDCAAWVEQGKITEDEAEIRKITWWGCFLLDKLFVVALGRTGMISQRDISVSKPSLLPEMEYHSWMSDGPITGISIPVSHSVSNMNNTCEIFEIACPALEEMYAPNSRLSLSEKEAMATKTYVEISHFYDHLPGILKLPASAKTARPAHVYSLHLQYYVIVILLHRPFLRDNDRDSLEGYNKLCWDAAGQVTAIMRAYRAHYSLRRIPISTIHVVGTASIIHLLVATSQKGTIAQTAARLLKFNIACLHEMSQAWTWSLRAIRSLQILAEDWLELAKPQTRHSTCAELPASPSQQNPEDFESEVLEWLTDIENISRHPTRSLVLDHYSWPMGFFRFDPSSKG</sequence>
<keyword evidence="3" id="KW-0862">Zinc</keyword>
<dbReference type="AlphaFoldDB" id="A0A7R8AB99"/>
<dbReference type="PANTHER" id="PTHR31313">
    <property type="entry name" value="TY1 ENHANCER ACTIVATOR"/>
    <property type="match status" value="1"/>
</dbReference>
<proteinExistence type="predicted"/>
<reference evidence="8" key="2">
    <citation type="submission" date="2021-02" db="EMBL/GenBank/DDBJ databases">
        <title>Aspergillus luchuensis mut. kawachii IFO 4304 genome sequence.</title>
        <authorList>
            <person name="Mori K."/>
            <person name="Kadooka C."/>
            <person name="Goto M."/>
            <person name="Futagami T."/>
        </authorList>
    </citation>
    <scope>NUCLEOTIDE SEQUENCE</scope>
    <source>
        <strain evidence="8">IFO 4308</strain>
    </source>
</reference>